<proteinExistence type="predicted"/>
<dbReference type="Proteomes" id="UP000612899">
    <property type="component" value="Unassembled WGS sequence"/>
</dbReference>
<name>A0A8J3Q4H0_9ACTN</name>
<gene>
    <name evidence="2" type="ORF">Rhe02_16960</name>
</gene>
<evidence type="ECO:0000313" key="2">
    <source>
        <dbReference type="EMBL" id="GIH03629.1"/>
    </source>
</evidence>
<keyword evidence="1" id="KW-1133">Transmembrane helix</keyword>
<keyword evidence="1" id="KW-0472">Membrane</keyword>
<sequence length="147" mass="14843">MVNSEPAVVDRLDRTSPTKPRGGCDMISWMVIGYGAALSALLAAALVALAARGHRVAAGVGAALGAAVGPIAWNAILRATHADSFFTDAPIAVMPASWQDTGSGVFAIAATALVLGLGPLSGEPARRAVSLSLLAGLAAFLVDVYLY</sequence>
<feature type="transmembrane region" description="Helical" evidence="1">
    <location>
        <begin position="128"/>
        <end position="146"/>
    </location>
</feature>
<feature type="transmembrane region" description="Helical" evidence="1">
    <location>
        <begin position="26"/>
        <end position="49"/>
    </location>
</feature>
<protein>
    <submittedName>
        <fullName evidence="2">Uncharacterized protein</fullName>
    </submittedName>
</protein>
<keyword evidence="1" id="KW-0812">Transmembrane</keyword>
<comment type="caution">
    <text evidence="2">The sequence shown here is derived from an EMBL/GenBank/DDBJ whole genome shotgun (WGS) entry which is preliminary data.</text>
</comment>
<reference evidence="2" key="1">
    <citation type="submission" date="2021-01" db="EMBL/GenBank/DDBJ databases">
        <title>Whole genome shotgun sequence of Rhizocola hellebori NBRC 109834.</title>
        <authorList>
            <person name="Komaki H."/>
            <person name="Tamura T."/>
        </authorList>
    </citation>
    <scope>NUCLEOTIDE SEQUENCE</scope>
    <source>
        <strain evidence="2">NBRC 109834</strain>
    </source>
</reference>
<keyword evidence="3" id="KW-1185">Reference proteome</keyword>
<accession>A0A8J3Q4H0</accession>
<organism evidence="2 3">
    <name type="scientific">Rhizocola hellebori</name>
    <dbReference type="NCBI Taxonomy" id="1392758"/>
    <lineage>
        <taxon>Bacteria</taxon>
        <taxon>Bacillati</taxon>
        <taxon>Actinomycetota</taxon>
        <taxon>Actinomycetes</taxon>
        <taxon>Micromonosporales</taxon>
        <taxon>Micromonosporaceae</taxon>
        <taxon>Rhizocola</taxon>
    </lineage>
</organism>
<evidence type="ECO:0000256" key="1">
    <source>
        <dbReference type="SAM" id="Phobius"/>
    </source>
</evidence>
<evidence type="ECO:0000313" key="3">
    <source>
        <dbReference type="Proteomes" id="UP000612899"/>
    </source>
</evidence>
<dbReference type="AlphaFoldDB" id="A0A8J3Q4H0"/>
<feature type="transmembrane region" description="Helical" evidence="1">
    <location>
        <begin position="96"/>
        <end position="116"/>
    </location>
</feature>
<dbReference type="EMBL" id="BONY01000008">
    <property type="protein sequence ID" value="GIH03629.1"/>
    <property type="molecule type" value="Genomic_DNA"/>
</dbReference>
<feature type="transmembrane region" description="Helical" evidence="1">
    <location>
        <begin position="56"/>
        <end position="76"/>
    </location>
</feature>